<dbReference type="EC" id="2.3.1.-" evidence="10"/>
<comment type="catalytic activity">
    <reaction evidence="10">
        <text>an acyl-CoA + malonyl-CoA + H(+) = a 3-oxoacyl-CoA + CO2 + CoA</text>
        <dbReference type="Rhea" id="RHEA:50252"/>
        <dbReference type="ChEBI" id="CHEBI:15378"/>
        <dbReference type="ChEBI" id="CHEBI:16526"/>
        <dbReference type="ChEBI" id="CHEBI:57287"/>
        <dbReference type="ChEBI" id="CHEBI:57384"/>
        <dbReference type="ChEBI" id="CHEBI:58342"/>
        <dbReference type="ChEBI" id="CHEBI:90726"/>
    </reaction>
    <physiologicalReaction direction="left-to-right" evidence="10">
        <dbReference type="Rhea" id="RHEA:50253"/>
    </physiologicalReaction>
</comment>
<evidence type="ECO:0000313" key="12">
    <source>
        <dbReference type="Proteomes" id="UP000193560"/>
    </source>
</evidence>
<evidence type="ECO:0000256" key="6">
    <source>
        <dbReference type="ARBA" id="ARBA00022989"/>
    </source>
</evidence>
<dbReference type="STRING" id="90262.A0A1X2IQS6"/>
<reference evidence="11 12" key="1">
    <citation type="submission" date="2016-07" db="EMBL/GenBank/DDBJ databases">
        <title>Pervasive Adenine N6-methylation of Active Genes in Fungi.</title>
        <authorList>
            <consortium name="DOE Joint Genome Institute"/>
            <person name="Mondo S.J."/>
            <person name="Dannebaum R.O."/>
            <person name="Kuo R.C."/>
            <person name="Labutti K."/>
            <person name="Haridas S."/>
            <person name="Kuo A."/>
            <person name="Salamov A."/>
            <person name="Ahrendt S.R."/>
            <person name="Lipzen A."/>
            <person name="Sullivan W."/>
            <person name="Andreopoulos W.B."/>
            <person name="Clum A."/>
            <person name="Lindquist E."/>
            <person name="Daum C."/>
            <person name="Ramamoorthy G.K."/>
            <person name="Gryganskyi A."/>
            <person name="Culley D."/>
            <person name="Magnuson J.K."/>
            <person name="James T.Y."/>
            <person name="O'Malley M.A."/>
            <person name="Stajich J.E."/>
            <person name="Spatafora J.W."/>
            <person name="Visel A."/>
            <person name="Grigoriev I.V."/>
        </authorList>
    </citation>
    <scope>NUCLEOTIDE SEQUENCE [LARGE SCALE GENOMIC DNA]</scope>
    <source>
        <strain evidence="11 12">NRRL 1336</strain>
    </source>
</reference>
<feature type="transmembrane region" description="Helical" evidence="10">
    <location>
        <begin position="175"/>
        <end position="196"/>
    </location>
</feature>
<evidence type="ECO:0000256" key="1">
    <source>
        <dbReference type="ARBA" id="ARBA00004141"/>
    </source>
</evidence>
<evidence type="ECO:0000256" key="5">
    <source>
        <dbReference type="ARBA" id="ARBA00022832"/>
    </source>
</evidence>
<dbReference type="InterPro" id="IPR002076">
    <property type="entry name" value="ELO_fam"/>
</dbReference>
<evidence type="ECO:0000256" key="2">
    <source>
        <dbReference type="ARBA" id="ARBA00022516"/>
    </source>
</evidence>
<comment type="caution">
    <text evidence="11">The sequence shown here is derived from an EMBL/GenBank/DDBJ whole genome shotgun (WGS) entry which is preliminary data.</text>
</comment>
<dbReference type="OrthoDB" id="10259681at2759"/>
<evidence type="ECO:0000256" key="7">
    <source>
        <dbReference type="ARBA" id="ARBA00023098"/>
    </source>
</evidence>
<keyword evidence="3 10" id="KW-0808">Transferase</keyword>
<feature type="transmembrane region" description="Helical" evidence="10">
    <location>
        <begin position="208"/>
        <end position="229"/>
    </location>
</feature>
<keyword evidence="9 10" id="KW-0275">Fatty acid biosynthesis</keyword>
<evidence type="ECO:0000313" key="11">
    <source>
        <dbReference type="EMBL" id="ORZ20608.1"/>
    </source>
</evidence>
<feature type="transmembrane region" description="Helical" evidence="10">
    <location>
        <begin position="241"/>
        <end position="258"/>
    </location>
</feature>
<keyword evidence="8 10" id="KW-0472">Membrane</keyword>
<gene>
    <name evidence="11" type="ORF">BCR42DRAFT_210649</name>
</gene>
<dbReference type="GO" id="GO:0019367">
    <property type="term" value="P:fatty acid elongation, saturated fatty acid"/>
    <property type="evidence" value="ECO:0007669"/>
    <property type="project" value="TreeGrafter"/>
</dbReference>
<keyword evidence="7 10" id="KW-0443">Lipid metabolism</keyword>
<feature type="transmembrane region" description="Helical" evidence="10">
    <location>
        <begin position="72"/>
        <end position="93"/>
    </location>
</feature>
<comment type="similarity">
    <text evidence="10">Belongs to the ELO family.</text>
</comment>
<dbReference type="GO" id="GO:0042761">
    <property type="term" value="P:very long-chain fatty acid biosynthetic process"/>
    <property type="evidence" value="ECO:0007669"/>
    <property type="project" value="TreeGrafter"/>
</dbReference>
<dbReference type="EMBL" id="MCGE01000006">
    <property type="protein sequence ID" value="ORZ20608.1"/>
    <property type="molecule type" value="Genomic_DNA"/>
</dbReference>
<evidence type="ECO:0000256" key="4">
    <source>
        <dbReference type="ARBA" id="ARBA00022692"/>
    </source>
</evidence>
<proteinExistence type="inferred from homology"/>
<evidence type="ECO:0000256" key="10">
    <source>
        <dbReference type="RuleBase" id="RU361115"/>
    </source>
</evidence>
<evidence type="ECO:0000256" key="9">
    <source>
        <dbReference type="ARBA" id="ARBA00023160"/>
    </source>
</evidence>
<dbReference type="PANTHER" id="PTHR11157:SF169">
    <property type="entry name" value="ELONGATION OF FATTY ACIDS PROTEIN"/>
    <property type="match status" value="1"/>
</dbReference>
<accession>A0A1X2IQS6</accession>
<feature type="transmembrane region" description="Helical" evidence="10">
    <location>
        <begin position="124"/>
        <end position="145"/>
    </location>
</feature>
<keyword evidence="12" id="KW-1185">Reference proteome</keyword>
<organism evidence="11 12">
    <name type="scientific">Absidia repens</name>
    <dbReference type="NCBI Taxonomy" id="90262"/>
    <lineage>
        <taxon>Eukaryota</taxon>
        <taxon>Fungi</taxon>
        <taxon>Fungi incertae sedis</taxon>
        <taxon>Mucoromycota</taxon>
        <taxon>Mucoromycotina</taxon>
        <taxon>Mucoromycetes</taxon>
        <taxon>Mucorales</taxon>
        <taxon>Cunninghamellaceae</taxon>
        <taxon>Absidia</taxon>
    </lineage>
</organism>
<evidence type="ECO:0000256" key="8">
    <source>
        <dbReference type="ARBA" id="ARBA00023136"/>
    </source>
</evidence>
<dbReference type="GO" id="GO:0034625">
    <property type="term" value="P:fatty acid elongation, monounsaturated fatty acid"/>
    <property type="evidence" value="ECO:0007669"/>
    <property type="project" value="TreeGrafter"/>
</dbReference>
<dbReference type="PANTHER" id="PTHR11157">
    <property type="entry name" value="FATTY ACID ACYL TRANSFERASE-RELATED"/>
    <property type="match status" value="1"/>
</dbReference>
<sequence length="283" mass="32015">MNSDALTMIPGVPFPEYYEFFMSWKAPIALATTYAVSVHLLNPSASKAKVSRVEAKNQGAGTASKSSPFMTAFVFLHNLSLAIYSMVTFFNMVQYMHKLYNRGNSIHDAYCDKDGFLWDNALGYWGYLFYLSKYYEVIDTIIILLKGRRSSLLQTYHHAGAMITMWAGIRYRAQPIWIFVVFNSLVHSIMYLYYALTSVGIHVPGKRYITSVQISQFLVGMTAATSYLFLNDCLVTEGQKFAVLLNVLYLLPLTYLFLDFARRTYGKRRAAANAASGNAKKAN</sequence>
<name>A0A1X2IQS6_9FUNG</name>
<protein>
    <recommendedName>
        <fullName evidence="10">Elongation of fatty acids protein</fullName>
        <ecNumber evidence="10">2.3.1.-</ecNumber>
    </recommendedName>
</protein>
<keyword evidence="2 10" id="KW-0444">Lipid biosynthesis</keyword>
<keyword evidence="6 10" id="KW-1133">Transmembrane helix</keyword>
<dbReference type="GO" id="GO:0034626">
    <property type="term" value="P:fatty acid elongation, polyunsaturated fatty acid"/>
    <property type="evidence" value="ECO:0007669"/>
    <property type="project" value="TreeGrafter"/>
</dbReference>
<dbReference type="GO" id="GO:0005789">
    <property type="term" value="C:endoplasmic reticulum membrane"/>
    <property type="evidence" value="ECO:0007669"/>
    <property type="project" value="TreeGrafter"/>
</dbReference>
<dbReference type="Proteomes" id="UP000193560">
    <property type="component" value="Unassembled WGS sequence"/>
</dbReference>
<comment type="subcellular location">
    <subcellularLocation>
        <location evidence="1">Membrane</location>
        <topology evidence="1">Multi-pass membrane protein</topology>
    </subcellularLocation>
</comment>
<dbReference type="GO" id="GO:0030148">
    <property type="term" value="P:sphingolipid biosynthetic process"/>
    <property type="evidence" value="ECO:0007669"/>
    <property type="project" value="TreeGrafter"/>
</dbReference>
<keyword evidence="5 10" id="KW-0276">Fatty acid metabolism</keyword>
<evidence type="ECO:0000256" key="3">
    <source>
        <dbReference type="ARBA" id="ARBA00022679"/>
    </source>
</evidence>
<feature type="transmembrane region" description="Helical" evidence="10">
    <location>
        <begin position="20"/>
        <end position="42"/>
    </location>
</feature>
<dbReference type="GO" id="GO:0009922">
    <property type="term" value="F:fatty acid elongase activity"/>
    <property type="evidence" value="ECO:0007669"/>
    <property type="project" value="InterPro"/>
</dbReference>
<dbReference type="AlphaFoldDB" id="A0A1X2IQS6"/>
<dbReference type="Pfam" id="PF01151">
    <property type="entry name" value="ELO"/>
    <property type="match status" value="1"/>
</dbReference>
<keyword evidence="4 10" id="KW-0812">Transmembrane</keyword>